<dbReference type="GeneID" id="30029465"/>
<evidence type="ECO:0008006" key="3">
    <source>
        <dbReference type="Google" id="ProtNLM"/>
    </source>
</evidence>
<dbReference type="Proteomes" id="UP000092555">
    <property type="component" value="Unassembled WGS sequence"/>
</dbReference>
<dbReference type="EMBL" id="LXTC01000001">
    <property type="protein sequence ID" value="OBA23969.1"/>
    <property type="molecule type" value="Genomic_DNA"/>
</dbReference>
<dbReference type="InterPro" id="IPR013176">
    <property type="entry name" value="Ccz1"/>
</dbReference>
<reference evidence="1 2" key="1">
    <citation type="submission" date="2016-05" db="EMBL/GenBank/DDBJ databases">
        <title>Comparative genomics of biotechnologically important yeasts.</title>
        <authorList>
            <consortium name="DOE Joint Genome Institute"/>
            <person name="Riley R."/>
            <person name="Haridas S."/>
            <person name="Wolfe K.H."/>
            <person name="Lopes M.R."/>
            <person name="Hittinger C.T."/>
            <person name="Goker M."/>
            <person name="Salamov A."/>
            <person name="Wisecaver J."/>
            <person name="Long T.M."/>
            <person name="Aerts A.L."/>
            <person name="Barry K."/>
            <person name="Choi C."/>
            <person name="Clum A."/>
            <person name="Coughlan A.Y."/>
            <person name="Deshpande S."/>
            <person name="Douglass A.P."/>
            <person name="Hanson S.J."/>
            <person name="Klenk H.-P."/>
            <person name="LaButti K."/>
            <person name="Lapidus A."/>
            <person name="Lindquist E."/>
            <person name="Lipzen A."/>
            <person name="Meier-kolthoff J.P."/>
            <person name="Ohm R.A."/>
            <person name="Otillar R.P."/>
            <person name="Pangilinan J."/>
            <person name="Peng Y."/>
            <person name="Rokas A."/>
            <person name="Rosa C.A."/>
            <person name="Scheuner C."/>
            <person name="Sibirny A.A."/>
            <person name="Slot J.C."/>
            <person name="Stielow J.B."/>
            <person name="Sun H."/>
            <person name="Kurtzman C.P."/>
            <person name="Blackwell M."/>
            <person name="Grigoriev I.V."/>
            <person name="Jeffries T.W."/>
        </authorList>
    </citation>
    <scope>NUCLEOTIDE SEQUENCE [LARGE SCALE GENOMIC DNA]</scope>
    <source>
        <strain evidence="1 2">NRRL YB-4993</strain>
    </source>
</reference>
<dbReference type="PANTHER" id="PTHR13056">
    <property type="entry name" value="VACUOLAR FUSION PROTEIN CCZ1 HOMOLOG-RELATED"/>
    <property type="match status" value="1"/>
</dbReference>
<dbReference type="GO" id="GO:0016192">
    <property type="term" value="P:vesicle-mediated transport"/>
    <property type="evidence" value="ECO:0007669"/>
    <property type="project" value="InterPro"/>
</dbReference>
<dbReference type="AlphaFoldDB" id="A0A1A0HIH3"/>
<sequence length="714" mass="81502">MNNYFSDFVSKFGGHTWGSTLYSEVDSKVNNTPRIGFVTLYNPSWANENDESLDGLSKQVLFFVAPRATDNQSFDSRALEELGYNPVREHLNIVGLLRGTCSLMSDFGSTAGPVTIDIKNGAIIDIELESGFFLAISLVTNTDEKQKRNICVKQLMSAAQKNHRIFELINLPLTNLVQLYGRKQSSELLKNYWQGFLNNFNFEQATSFGPSKILWPNRLNTRGFFDFLPKKCYKKSSIRLNKAILSEIDKLVLDNNVKPSGYIVASMDTLLTKNSGIIHMNLGEKKMLDKDSVICVYEMLEDVNASNCLNSLFFSQLNNSQDIYTLLSNKWQRASETQEHQLAHSQPEESEDESLQTNEYHIDAVNALAMLNPLKLSESLVSLPLNSTLRGFRSLGQTVTEQVHEAPNWFNRMNYFATTHESENNTVSANQDDNIPSVDDGEYFLGLNGDEITRFLVHIPTISHNSSSNILEYLLVAYRRGDIITVLFYESGYEVLDSESFYLDLESCVLNPLAEVIRENDQDLFAPLENSVGSLLEPIEAAVHSNTEEQEYGIDNNFFFIIYDSENKSYETSLPDFQVARPKFRDFEQQKPQLERIMFHLHDHLVKHYIFETKERIFQTDGMVCEQLHKFSSSKHNDWLFYSMRHEKKIIIIIRDSSYKVKSKPVLNPEKTYLMNIADRVYGAANYGFLEILGGDVKVWLGGLGMGPEEENIE</sequence>
<evidence type="ECO:0000313" key="1">
    <source>
        <dbReference type="EMBL" id="OBA23969.1"/>
    </source>
</evidence>
<organism evidence="1 2">
    <name type="scientific">Metschnikowia bicuspidata var. bicuspidata NRRL YB-4993</name>
    <dbReference type="NCBI Taxonomy" id="869754"/>
    <lineage>
        <taxon>Eukaryota</taxon>
        <taxon>Fungi</taxon>
        <taxon>Dikarya</taxon>
        <taxon>Ascomycota</taxon>
        <taxon>Saccharomycotina</taxon>
        <taxon>Pichiomycetes</taxon>
        <taxon>Metschnikowiaceae</taxon>
        <taxon>Metschnikowia</taxon>
    </lineage>
</organism>
<accession>A0A1A0HIH3</accession>
<comment type="caution">
    <text evidence="1">The sequence shown here is derived from an EMBL/GenBank/DDBJ whole genome shotgun (WGS) entry which is preliminary data.</text>
</comment>
<protein>
    <recommendedName>
        <fullName evidence="3">CCZ1/INTU/HSP4 first Longin domain-containing protein</fullName>
    </recommendedName>
</protein>
<evidence type="ECO:0000313" key="2">
    <source>
        <dbReference type="Proteomes" id="UP000092555"/>
    </source>
</evidence>
<dbReference type="GO" id="GO:0035658">
    <property type="term" value="C:Mon1-Ccz1 complex"/>
    <property type="evidence" value="ECO:0007669"/>
    <property type="project" value="InterPro"/>
</dbReference>
<gene>
    <name evidence="1" type="ORF">METBIDRAFT_34567</name>
</gene>
<name>A0A1A0HIH3_9ASCO</name>
<dbReference type="PANTHER" id="PTHR13056:SF0">
    <property type="entry name" value="VACUOLAR FUSION PROTEIN CCZ1 HOMOLOG-RELATED"/>
    <property type="match status" value="1"/>
</dbReference>
<dbReference type="STRING" id="869754.A0A1A0HIH3"/>
<dbReference type="OrthoDB" id="240546at2759"/>
<dbReference type="RefSeq" id="XP_018714450.1">
    <property type="nucleotide sequence ID" value="XM_018856489.1"/>
</dbReference>
<keyword evidence="2" id="KW-1185">Reference proteome</keyword>
<proteinExistence type="predicted"/>